<proteinExistence type="predicted"/>
<evidence type="ECO:0000313" key="3">
    <source>
        <dbReference type="EMBL" id="CAA0834212.1"/>
    </source>
</evidence>
<reference evidence="3" key="1">
    <citation type="submission" date="2019-12" db="EMBL/GenBank/DDBJ databases">
        <authorList>
            <person name="Scholes J."/>
        </authorList>
    </citation>
    <scope>NUCLEOTIDE SEQUENCE</scope>
</reference>
<comment type="caution">
    <text evidence="3">The sequence shown here is derived from an EMBL/GenBank/DDBJ whole genome shotgun (WGS) entry which is preliminary data.</text>
</comment>
<protein>
    <recommendedName>
        <fullName evidence="2">DC1 domain-containing protein</fullName>
    </recommendedName>
</protein>
<dbReference type="EMBL" id="CACSLK010027843">
    <property type="protein sequence ID" value="CAA0834212.1"/>
    <property type="molecule type" value="Genomic_DNA"/>
</dbReference>
<dbReference type="Pfam" id="PF03107">
    <property type="entry name" value="C1_2"/>
    <property type="match status" value="1"/>
</dbReference>
<dbReference type="PANTHER" id="PTHR32410">
    <property type="entry name" value="CYSTEINE/HISTIDINE-RICH C1 DOMAIN FAMILY PROTEIN"/>
    <property type="match status" value="1"/>
</dbReference>
<dbReference type="PANTHER" id="PTHR32410:SF215">
    <property type="entry name" value="DC1 DOMAIN-CONTAINING PROTEIN"/>
    <property type="match status" value="1"/>
</dbReference>
<organism evidence="3 4">
    <name type="scientific">Striga hermonthica</name>
    <name type="common">Purple witchweed</name>
    <name type="synonym">Buchnera hermonthica</name>
    <dbReference type="NCBI Taxonomy" id="68872"/>
    <lineage>
        <taxon>Eukaryota</taxon>
        <taxon>Viridiplantae</taxon>
        <taxon>Streptophyta</taxon>
        <taxon>Embryophyta</taxon>
        <taxon>Tracheophyta</taxon>
        <taxon>Spermatophyta</taxon>
        <taxon>Magnoliopsida</taxon>
        <taxon>eudicotyledons</taxon>
        <taxon>Gunneridae</taxon>
        <taxon>Pentapetalae</taxon>
        <taxon>asterids</taxon>
        <taxon>lamiids</taxon>
        <taxon>Lamiales</taxon>
        <taxon>Orobanchaceae</taxon>
        <taxon>Buchnereae</taxon>
        <taxon>Striga</taxon>
    </lineage>
</organism>
<dbReference type="OrthoDB" id="938199at2759"/>
<evidence type="ECO:0000313" key="4">
    <source>
        <dbReference type="Proteomes" id="UP001153555"/>
    </source>
</evidence>
<gene>
    <name evidence="3" type="ORF">SHERM_29452</name>
</gene>
<evidence type="ECO:0000259" key="2">
    <source>
        <dbReference type="Pfam" id="PF03107"/>
    </source>
</evidence>
<dbReference type="Proteomes" id="UP001153555">
    <property type="component" value="Unassembled WGS sequence"/>
</dbReference>
<dbReference type="InterPro" id="IPR046349">
    <property type="entry name" value="C1-like_sf"/>
</dbReference>
<dbReference type="InterPro" id="IPR004146">
    <property type="entry name" value="DC1"/>
</dbReference>
<sequence length="181" mass="20706">MHKSCAQLPEHVNYPYSSERLTLNINPYLNNTCKRCGKLCANIIYTHDFWNILHPLCAAQVEIKIEHYSHNDHPLVALSRETMSLCDACGEKHEGFFFACRECNFWIHVDCALLPSIVNIPSHDHYLILTYACMSLNTTVCHLCLKGFHGKGMYLCAEKYDYYAHLRCVAANMGDFTPKGN</sequence>
<dbReference type="InterPro" id="IPR053192">
    <property type="entry name" value="Vacuole_Formation_Reg"/>
</dbReference>
<keyword evidence="1" id="KW-0677">Repeat</keyword>
<feature type="domain" description="DC1" evidence="2">
    <location>
        <begin position="69"/>
        <end position="112"/>
    </location>
</feature>
<accession>A0A9N7NH27</accession>
<evidence type="ECO:0000256" key="1">
    <source>
        <dbReference type="ARBA" id="ARBA00022737"/>
    </source>
</evidence>
<name>A0A9N7NH27_STRHE</name>
<keyword evidence="4" id="KW-1185">Reference proteome</keyword>
<dbReference type="SUPFAM" id="SSF57889">
    <property type="entry name" value="Cysteine-rich domain"/>
    <property type="match status" value="1"/>
</dbReference>
<dbReference type="AlphaFoldDB" id="A0A9N7NH27"/>